<dbReference type="Gene3D" id="1.10.287.70">
    <property type="match status" value="1"/>
</dbReference>
<dbReference type="OrthoDB" id="9803294at2"/>
<evidence type="ECO:0000256" key="6">
    <source>
        <dbReference type="ARBA" id="ARBA00022723"/>
    </source>
</evidence>
<dbReference type="GO" id="GO:0004129">
    <property type="term" value="F:cytochrome-c oxidase activity"/>
    <property type="evidence" value="ECO:0007669"/>
    <property type="project" value="UniProtKB-EC"/>
</dbReference>
<dbReference type="InParanoid" id="W0RFW9"/>
<comment type="similarity">
    <text evidence="2 11">Belongs to the heme-copper respiratory oxidase family.</text>
</comment>
<dbReference type="Proteomes" id="UP000019151">
    <property type="component" value="Chromosome"/>
</dbReference>
<dbReference type="NCBIfam" id="TIGR02891">
    <property type="entry name" value="CtaD_CoxA"/>
    <property type="match status" value="1"/>
</dbReference>
<dbReference type="Pfam" id="PF00115">
    <property type="entry name" value="COX1"/>
    <property type="match status" value="1"/>
</dbReference>
<dbReference type="AlphaFoldDB" id="W0RFW9"/>
<feature type="transmembrane region" description="Helical" evidence="11">
    <location>
        <begin position="175"/>
        <end position="201"/>
    </location>
</feature>
<feature type="transmembrane region" description="Helical" evidence="11">
    <location>
        <begin position="261"/>
        <end position="285"/>
    </location>
</feature>
<accession>W0RFW9</accession>
<dbReference type="PANTHER" id="PTHR10422:SF35">
    <property type="entry name" value="CYTOCHROME BO(3) UBIQUINOL OXIDASE SUBUNIT 1"/>
    <property type="match status" value="1"/>
</dbReference>
<dbReference type="GO" id="GO:0006119">
    <property type="term" value="P:oxidative phosphorylation"/>
    <property type="evidence" value="ECO:0007669"/>
    <property type="project" value="UniProtKB-UniPathway"/>
</dbReference>
<feature type="transmembrane region" description="Helical" evidence="11">
    <location>
        <begin position="297"/>
        <end position="319"/>
    </location>
</feature>
<organism evidence="13 14">
    <name type="scientific">Gemmatirosa kalamazoonensis</name>
    <dbReference type="NCBI Taxonomy" id="861299"/>
    <lineage>
        <taxon>Bacteria</taxon>
        <taxon>Pseudomonadati</taxon>
        <taxon>Gemmatimonadota</taxon>
        <taxon>Gemmatimonadia</taxon>
        <taxon>Gemmatimonadales</taxon>
        <taxon>Gemmatimonadaceae</taxon>
        <taxon>Gemmatirosa</taxon>
    </lineage>
</organism>
<dbReference type="PATRIC" id="fig|861299.3.peg.1820"/>
<feature type="transmembrane region" description="Helical" evidence="11">
    <location>
        <begin position="439"/>
        <end position="462"/>
    </location>
</feature>
<keyword evidence="11" id="KW-0812">Transmembrane</keyword>
<evidence type="ECO:0000256" key="4">
    <source>
        <dbReference type="ARBA" id="ARBA00022617"/>
    </source>
</evidence>
<evidence type="ECO:0000256" key="2">
    <source>
        <dbReference type="ARBA" id="ARBA00009578"/>
    </source>
</evidence>
<dbReference type="KEGG" id="gba:J421_1790"/>
<dbReference type="GO" id="GO:0022904">
    <property type="term" value="P:respiratory electron transport chain"/>
    <property type="evidence" value="ECO:0007669"/>
    <property type="project" value="TreeGrafter"/>
</dbReference>
<dbReference type="CDD" id="cd01662">
    <property type="entry name" value="Ubiquinol_Oxidase_I"/>
    <property type="match status" value="1"/>
</dbReference>
<dbReference type="GO" id="GO:0015990">
    <property type="term" value="P:electron transport coupled proton transport"/>
    <property type="evidence" value="ECO:0007669"/>
    <property type="project" value="InterPro"/>
</dbReference>
<comment type="subcellular location">
    <subcellularLocation>
        <location evidence="11">Cell membrane</location>
        <topology evidence="11">Multi-pass membrane protein</topology>
    </subcellularLocation>
</comment>
<keyword evidence="11" id="KW-0472">Membrane</keyword>
<keyword evidence="7 11" id="KW-0249">Electron transport</keyword>
<dbReference type="InterPro" id="IPR036927">
    <property type="entry name" value="Cyt_c_oxase-like_su1_sf"/>
</dbReference>
<keyword evidence="4 11" id="KW-0349">Heme</keyword>
<keyword evidence="11" id="KW-1003">Cell membrane</keyword>
<evidence type="ECO:0000313" key="14">
    <source>
        <dbReference type="Proteomes" id="UP000019151"/>
    </source>
</evidence>
<proteinExistence type="inferred from homology"/>
<dbReference type="STRING" id="861299.J421_1790"/>
<dbReference type="Gene3D" id="1.20.210.10">
    <property type="entry name" value="Cytochrome c oxidase-like, subunit I domain"/>
    <property type="match status" value="1"/>
</dbReference>
<keyword evidence="8 11" id="KW-0408">Iron</keyword>
<evidence type="ECO:0000256" key="5">
    <source>
        <dbReference type="ARBA" id="ARBA00022660"/>
    </source>
</evidence>
<dbReference type="InterPro" id="IPR023616">
    <property type="entry name" value="Cyt_c_oxase-like_su1_dom"/>
</dbReference>
<feature type="transmembrane region" description="Helical" evidence="11">
    <location>
        <begin position="592"/>
        <end position="609"/>
    </location>
</feature>
<feature type="transmembrane region" description="Helical" evidence="11">
    <location>
        <begin position="334"/>
        <end position="358"/>
    </location>
</feature>
<evidence type="ECO:0000313" key="13">
    <source>
        <dbReference type="EMBL" id="AHG89327.1"/>
    </source>
</evidence>
<evidence type="ECO:0000256" key="11">
    <source>
        <dbReference type="RuleBase" id="RU363061"/>
    </source>
</evidence>
<reference evidence="13 14" key="1">
    <citation type="journal article" date="2014" name="Genome Announc.">
        <title>Genome Sequence and Methylome of Soil Bacterium Gemmatirosa kalamazoonensis KBS708T, a Member of the Rarely Cultivated Gemmatimonadetes Phylum.</title>
        <authorList>
            <person name="Debruyn J.M."/>
            <person name="Radosevich M."/>
            <person name="Wommack K.E."/>
            <person name="Polson S.W."/>
            <person name="Hauser L.J."/>
            <person name="Fawaz M.N."/>
            <person name="Korlach J."/>
            <person name="Tsai Y.C."/>
        </authorList>
    </citation>
    <scope>NUCLEOTIDE SEQUENCE [LARGE SCALE GENOMIC DNA]</scope>
    <source>
        <strain evidence="13 14">KBS708</strain>
    </source>
</reference>
<keyword evidence="3 11" id="KW-0813">Transport</keyword>
<feature type="transmembrane region" description="Helical" evidence="11">
    <location>
        <begin position="482"/>
        <end position="505"/>
    </location>
</feature>
<feature type="transmembrane region" description="Helical" evidence="11">
    <location>
        <begin position="405"/>
        <end position="427"/>
    </location>
</feature>
<keyword evidence="14" id="KW-1185">Reference proteome</keyword>
<dbReference type="HOGENOM" id="CLU_011899_7_3_0"/>
<evidence type="ECO:0000259" key="12">
    <source>
        <dbReference type="PROSITE" id="PS50855"/>
    </source>
</evidence>
<name>W0RFW9_9BACT</name>
<feature type="transmembrane region" description="Helical" evidence="11">
    <location>
        <begin position="370"/>
        <end position="393"/>
    </location>
</feature>
<feature type="domain" description="Cytochrome oxidase subunit I profile" evidence="12">
    <location>
        <begin position="31"/>
        <end position="544"/>
    </location>
</feature>
<evidence type="ECO:0000256" key="9">
    <source>
        <dbReference type="ARBA" id="ARBA00023008"/>
    </source>
</evidence>
<keyword evidence="5 11" id="KW-0679">Respiratory chain</keyword>
<dbReference type="InterPro" id="IPR000883">
    <property type="entry name" value="Cyt_C_Oxase_1"/>
</dbReference>
<comment type="catalytic activity">
    <reaction evidence="10 11">
        <text>4 Fe(II)-[cytochrome c] + O2 + 8 H(+)(in) = 4 Fe(III)-[cytochrome c] + 2 H2O + 4 H(+)(out)</text>
        <dbReference type="Rhea" id="RHEA:11436"/>
        <dbReference type="Rhea" id="RHEA-COMP:10350"/>
        <dbReference type="Rhea" id="RHEA-COMP:14399"/>
        <dbReference type="ChEBI" id="CHEBI:15377"/>
        <dbReference type="ChEBI" id="CHEBI:15378"/>
        <dbReference type="ChEBI" id="CHEBI:15379"/>
        <dbReference type="ChEBI" id="CHEBI:29033"/>
        <dbReference type="ChEBI" id="CHEBI:29034"/>
        <dbReference type="EC" id="7.1.1.9"/>
    </reaction>
</comment>
<dbReference type="EC" id="7.1.1.9" evidence="11"/>
<gene>
    <name evidence="13" type="ORF">J421_1790</name>
</gene>
<comment type="pathway">
    <text evidence="1 11">Energy metabolism; oxidative phosphorylation.</text>
</comment>
<evidence type="ECO:0000256" key="1">
    <source>
        <dbReference type="ARBA" id="ARBA00004673"/>
    </source>
</evidence>
<dbReference type="PROSITE" id="PS50855">
    <property type="entry name" value="COX1"/>
    <property type="match status" value="1"/>
</dbReference>
<dbReference type="RefSeq" id="WP_025410830.1">
    <property type="nucleotide sequence ID" value="NZ_CP007128.1"/>
</dbReference>
<sequence length="676" mass="75492">MTTVAIPDLPERRGRDEAEERAELAITWRPRPGLWGWLTAVDHKSIAKRYVATCLLWFLLAGVNAALMRLQLSRPENHLLGPDTYNQVFTVHGSAMMFLFAVPIMTAMALYLVPLMVGTRDLAYPRLNQFGYYTFLIGGLLLFASFYLNMGPDAGWFMYTPLSGPQQSPGHRVDVWAQMVTFTEIAGLVAAVEVIVTVFKLRAPGMSLNRIPLYVWSALVISFMIVFAMPSVAIASTLMLAMDRLVATQFFNHAEGGDPLLWQHMFWFFAHPEVYIMFIPGLGFVSSIVETFTGRKIFGYPVMVLSLFLTGFVAFGLWVHHMFATSIPQLGQTFFTAASVLIAVPSGVQIFCWIATIWSGRPRFTTAMMFALGFIVVFTIGGLTGVMVASVPFDLQVHDTYFVVAHFHYVIIGGVLFPLFGAFYYWFPKMFGRLMDERLGKWQFWLFFIGVNVTFFPMHLLGLDGMPRRVYTYLPETGWGDLNMLATVGSWIIAASVIVFLVNVLKSVRGGAIAGANPWGAASLEWATESPPPPWNFTRLPAVESRTPLWSAETHAELPVVTGLRTDRREFLVTSALDAVPESRHELPEESIWPLVMAVGIGVTFIGAIFRFYMYGVGFAWCMAAFAGWAWPRGTKPEDELESKKHRRTVVAEPNAPAVTPVALRTEGLRTEGGTR</sequence>
<dbReference type="GO" id="GO:0005886">
    <property type="term" value="C:plasma membrane"/>
    <property type="evidence" value="ECO:0007669"/>
    <property type="project" value="UniProtKB-SubCell"/>
</dbReference>
<evidence type="ECO:0000256" key="10">
    <source>
        <dbReference type="ARBA" id="ARBA00047816"/>
    </source>
</evidence>
<feature type="transmembrane region" description="Helical" evidence="11">
    <location>
        <begin position="130"/>
        <end position="148"/>
    </location>
</feature>
<protein>
    <recommendedName>
        <fullName evidence="11">Cytochrome c oxidase subunit 1</fullName>
        <ecNumber evidence="11">7.1.1.9</ecNumber>
    </recommendedName>
</protein>
<evidence type="ECO:0000256" key="8">
    <source>
        <dbReference type="ARBA" id="ARBA00023004"/>
    </source>
</evidence>
<dbReference type="EMBL" id="CP007128">
    <property type="protein sequence ID" value="AHG89327.1"/>
    <property type="molecule type" value="Genomic_DNA"/>
</dbReference>
<dbReference type="UniPathway" id="UPA00705"/>
<keyword evidence="6 11" id="KW-0479">Metal-binding</keyword>
<keyword evidence="9 11" id="KW-0186">Copper</keyword>
<keyword evidence="11" id="KW-1133">Transmembrane helix</keyword>
<feature type="transmembrane region" description="Helical" evidence="11">
    <location>
        <begin position="213"/>
        <end position="241"/>
    </location>
</feature>
<dbReference type="PRINTS" id="PR01165">
    <property type="entry name" value="CYCOXIDASEI"/>
</dbReference>
<dbReference type="GO" id="GO:0020037">
    <property type="term" value="F:heme binding"/>
    <property type="evidence" value="ECO:0007669"/>
    <property type="project" value="InterPro"/>
</dbReference>
<evidence type="ECO:0000256" key="3">
    <source>
        <dbReference type="ARBA" id="ARBA00022448"/>
    </source>
</evidence>
<dbReference type="eggNOG" id="COG0843">
    <property type="taxonomic scope" value="Bacteria"/>
</dbReference>
<evidence type="ECO:0000256" key="7">
    <source>
        <dbReference type="ARBA" id="ARBA00022982"/>
    </source>
</evidence>
<comment type="function">
    <text evidence="11">Cytochrome c oxidase is the component of the respiratory chain that catalyzes the reduction of oxygen to water. Subunits 1-3 form the functional core of the enzyme complex. CO I is the catalytic subunit of the enzyme. Electrons originating in cytochrome c are transferred via the copper A center of subunit 2 and heme A of subunit 1 to the bimetallic center formed by heme A3 and copper B.</text>
</comment>
<dbReference type="InterPro" id="IPR014241">
    <property type="entry name" value="Cyt_c_oxidase_su1_bac"/>
</dbReference>
<feature type="transmembrane region" description="Helical" evidence="11">
    <location>
        <begin position="50"/>
        <end position="72"/>
    </location>
</feature>
<dbReference type="GO" id="GO:0046872">
    <property type="term" value="F:metal ion binding"/>
    <property type="evidence" value="ECO:0007669"/>
    <property type="project" value="UniProtKB-KW"/>
</dbReference>
<dbReference type="PANTHER" id="PTHR10422">
    <property type="entry name" value="CYTOCHROME C OXIDASE SUBUNIT 1"/>
    <property type="match status" value="1"/>
</dbReference>
<feature type="transmembrane region" description="Helical" evidence="11">
    <location>
        <begin position="92"/>
        <end position="118"/>
    </location>
</feature>
<dbReference type="SUPFAM" id="SSF81442">
    <property type="entry name" value="Cytochrome c oxidase subunit I-like"/>
    <property type="match status" value="1"/>
</dbReference>